<comment type="similarity">
    <text evidence="3">Belongs to the Nth/MutY family.</text>
</comment>
<dbReference type="Pfam" id="PF00633">
    <property type="entry name" value="HHH"/>
    <property type="match status" value="1"/>
</dbReference>
<dbReference type="InterPro" id="IPR015797">
    <property type="entry name" value="NUDIX_hydrolase-like_dom_sf"/>
</dbReference>
<dbReference type="SUPFAM" id="SSF48150">
    <property type="entry name" value="DNA-glycosylase"/>
    <property type="match status" value="1"/>
</dbReference>
<sequence length="465" mass="52505">MNNSHREIQKAIIEWFEKHQRQDLPWRQPFLSKVGSTTTVGVPVWVPDPYHVWVSEVMSQQTQMDTVIRYFKRWIDIFPNVATLAEANEESVKAVWSGMGYYRRAMYLKKGAEYVLKQFGGNLPCTASQLMKVPGIGPYTAAAIASICFGEEVISVDGNVVRVLSRLRCERDFDPKVPKNIKTVIQWGQELMNDGPCNNPGALNQGLMEIGARVCKPSGRPLCEQCPVQQFCKAYAAKERGELEVIEGIIPLRALSVKKKKEKVICVVHEFLDKNKDIPSLRHFIVVQRPNDGLLGGMLEFPSITYSSSFENDTKKEVENTNGDSYNNNGDDYNDKKIIKLREKLSAGHSAIIPIGSVRHIFSHIDMEVMIYHALWSESKEEDEKIIRGAKKEETSSFRMEQLVCASLAKELGIVPSRICVKTEEEIIGSAASRLLLKILYKLPLNTNQGNSKVMTVKKRPRTTV</sequence>
<evidence type="ECO:0000256" key="1">
    <source>
        <dbReference type="ARBA" id="ARBA00000843"/>
    </source>
</evidence>
<dbReference type="InterPro" id="IPR023170">
    <property type="entry name" value="HhH_base_excis_C"/>
</dbReference>
<dbReference type="OrthoDB" id="10248838at2759"/>
<dbReference type="SUPFAM" id="SSF55811">
    <property type="entry name" value="Nudix"/>
    <property type="match status" value="1"/>
</dbReference>
<dbReference type="SMART" id="SM00478">
    <property type="entry name" value="ENDO3c"/>
    <property type="match status" value="1"/>
</dbReference>
<accession>A0A1X0NR87</accession>
<evidence type="ECO:0000256" key="6">
    <source>
        <dbReference type="ARBA" id="ARBA00022485"/>
    </source>
</evidence>
<keyword evidence="6" id="KW-0004">4Fe-4S</keyword>
<dbReference type="GO" id="GO:0035485">
    <property type="term" value="F:adenine/guanine mispair binding"/>
    <property type="evidence" value="ECO:0007669"/>
    <property type="project" value="TreeGrafter"/>
</dbReference>
<gene>
    <name evidence="15" type="ORF">TM35_000242080</name>
</gene>
<dbReference type="EC" id="3.2.2.31" evidence="4"/>
<protein>
    <recommendedName>
        <fullName evidence="5">Adenine DNA glycosylase</fullName>
        <ecNumber evidence="4">3.2.2.31</ecNumber>
    </recommendedName>
</protein>
<comment type="catalytic activity">
    <reaction evidence="1">
        <text>Hydrolyzes free adenine bases from 7,8-dihydro-8-oxoguanine:adenine mismatched double-stranded DNA, leaving an apurinic site.</text>
        <dbReference type="EC" id="3.2.2.31"/>
    </reaction>
</comment>
<dbReference type="EMBL" id="NBCO01000024">
    <property type="protein sequence ID" value="ORC87058.1"/>
    <property type="molecule type" value="Genomic_DNA"/>
</dbReference>
<evidence type="ECO:0000256" key="4">
    <source>
        <dbReference type="ARBA" id="ARBA00012045"/>
    </source>
</evidence>
<evidence type="ECO:0000256" key="11">
    <source>
        <dbReference type="ARBA" id="ARBA00023014"/>
    </source>
</evidence>
<keyword evidence="9" id="KW-0378">Hydrolase</keyword>
<dbReference type="InterPro" id="IPR003651">
    <property type="entry name" value="Endonuclease3_FeS-loop_motif"/>
</dbReference>
<dbReference type="VEuPathDB" id="TriTrypDB:TM35_000242080"/>
<evidence type="ECO:0000256" key="3">
    <source>
        <dbReference type="ARBA" id="ARBA00008343"/>
    </source>
</evidence>
<evidence type="ECO:0000256" key="13">
    <source>
        <dbReference type="ARBA" id="ARBA00023295"/>
    </source>
</evidence>
<evidence type="ECO:0000259" key="14">
    <source>
        <dbReference type="SMART" id="SM00478"/>
    </source>
</evidence>
<dbReference type="GO" id="GO:0032357">
    <property type="term" value="F:oxidized purine DNA binding"/>
    <property type="evidence" value="ECO:0007669"/>
    <property type="project" value="TreeGrafter"/>
</dbReference>
<dbReference type="PANTHER" id="PTHR42944:SF1">
    <property type="entry name" value="ADENINE DNA GLYCOSYLASE"/>
    <property type="match status" value="1"/>
</dbReference>
<proteinExistence type="inferred from homology"/>
<dbReference type="SMART" id="SM00525">
    <property type="entry name" value="FES"/>
    <property type="match status" value="1"/>
</dbReference>
<evidence type="ECO:0000256" key="5">
    <source>
        <dbReference type="ARBA" id="ARBA00022023"/>
    </source>
</evidence>
<dbReference type="PANTHER" id="PTHR42944">
    <property type="entry name" value="ADENINE DNA GLYCOSYLASE"/>
    <property type="match status" value="1"/>
</dbReference>
<keyword evidence="12" id="KW-0234">DNA repair</keyword>
<keyword evidence="16" id="KW-1185">Reference proteome</keyword>
<keyword evidence="13" id="KW-0326">Glycosidase</keyword>
<evidence type="ECO:0000313" key="15">
    <source>
        <dbReference type="EMBL" id="ORC87058.1"/>
    </source>
</evidence>
<dbReference type="InterPro" id="IPR003265">
    <property type="entry name" value="HhH-GPD_domain"/>
</dbReference>
<keyword evidence="11" id="KW-0411">Iron-sulfur</keyword>
<dbReference type="RefSeq" id="XP_028881124.1">
    <property type="nucleotide sequence ID" value="XM_029027620.1"/>
</dbReference>
<comment type="cofactor">
    <cofactor evidence="2">
        <name>[4Fe-4S] cluster</name>
        <dbReference type="ChEBI" id="CHEBI:49883"/>
    </cofactor>
</comment>
<dbReference type="GeneID" id="39987400"/>
<dbReference type="Pfam" id="PF00730">
    <property type="entry name" value="HhH-GPD"/>
    <property type="match status" value="1"/>
</dbReference>
<organism evidence="15 16">
    <name type="scientific">Trypanosoma theileri</name>
    <dbReference type="NCBI Taxonomy" id="67003"/>
    <lineage>
        <taxon>Eukaryota</taxon>
        <taxon>Discoba</taxon>
        <taxon>Euglenozoa</taxon>
        <taxon>Kinetoplastea</taxon>
        <taxon>Metakinetoplastina</taxon>
        <taxon>Trypanosomatida</taxon>
        <taxon>Trypanosomatidae</taxon>
        <taxon>Trypanosoma</taxon>
    </lineage>
</organism>
<keyword evidence="10" id="KW-0408">Iron</keyword>
<dbReference type="Gene3D" id="3.90.79.10">
    <property type="entry name" value="Nucleoside Triphosphate Pyrophosphohydrolase"/>
    <property type="match status" value="1"/>
</dbReference>
<name>A0A1X0NR87_9TRYP</name>
<dbReference type="InterPro" id="IPR044298">
    <property type="entry name" value="MIG/MutY"/>
</dbReference>
<evidence type="ECO:0000256" key="10">
    <source>
        <dbReference type="ARBA" id="ARBA00023004"/>
    </source>
</evidence>
<dbReference type="STRING" id="67003.A0A1X0NR87"/>
<dbReference type="AlphaFoldDB" id="A0A1X0NR87"/>
<feature type="domain" description="HhH-GPD" evidence="14">
    <location>
        <begin position="58"/>
        <end position="213"/>
    </location>
</feature>
<dbReference type="GO" id="GO:0000701">
    <property type="term" value="F:purine-specific mismatch base pair DNA N-glycosylase activity"/>
    <property type="evidence" value="ECO:0007669"/>
    <property type="project" value="UniProtKB-EC"/>
</dbReference>
<dbReference type="FunFam" id="1.10.340.30:FF:000002">
    <property type="entry name" value="Adenine DNA glycosylase"/>
    <property type="match status" value="1"/>
</dbReference>
<dbReference type="InterPro" id="IPR000445">
    <property type="entry name" value="HhH_motif"/>
</dbReference>
<dbReference type="Gene3D" id="1.10.340.30">
    <property type="entry name" value="Hypothetical protein, domain 2"/>
    <property type="match status" value="1"/>
</dbReference>
<evidence type="ECO:0000313" key="16">
    <source>
        <dbReference type="Proteomes" id="UP000192257"/>
    </source>
</evidence>
<dbReference type="InterPro" id="IPR011257">
    <property type="entry name" value="DNA_glycosylase"/>
</dbReference>
<dbReference type="GO" id="GO:0006284">
    <property type="term" value="P:base-excision repair"/>
    <property type="evidence" value="ECO:0007669"/>
    <property type="project" value="InterPro"/>
</dbReference>
<comment type="caution">
    <text evidence="15">The sequence shown here is derived from an EMBL/GenBank/DDBJ whole genome shotgun (WGS) entry which is preliminary data.</text>
</comment>
<dbReference type="GO" id="GO:0051539">
    <property type="term" value="F:4 iron, 4 sulfur cluster binding"/>
    <property type="evidence" value="ECO:0007669"/>
    <property type="project" value="UniProtKB-KW"/>
</dbReference>
<dbReference type="GO" id="GO:0046872">
    <property type="term" value="F:metal ion binding"/>
    <property type="evidence" value="ECO:0007669"/>
    <property type="project" value="UniProtKB-KW"/>
</dbReference>
<keyword evidence="7" id="KW-0479">Metal-binding</keyword>
<evidence type="ECO:0000256" key="8">
    <source>
        <dbReference type="ARBA" id="ARBA00022763"/>
    </source>
</evidence>
<dbReference type="GO" id="GO:0005634">
    <property type="term" value="C:nucleus"/>
    <property type="evidence" value="ECO:0007669"/>
    <property type="project" value="TreeGrafter"/>
</dbReference>
<evidence type="ECO:0000256" key="12">
    <source>
        <dbReference type="ARBA" id="ARBA00023204"/>
    </source>
</evidence>
<dbReference type="CDD" id="cd00056">
    <property type="entry name" value="ENDO3c"/>
    <property type="match status" value="1"/>
</dbReference>
<evidence type="ECO:0000256" key="7">
    <source>
        <dbReference type="ARBA" id="ARBA00022723"/>
    </source>
</evidence>
<evidence type="ECO:0000256" key="2">
    <source>
        <dbReference type="ARBA" id="ARBA00001966"/>
    </source>
</evidence>
<dbReference type="GO" id="GO:0034039">
    <property type="term" value="F:8-oxo-7,8-dihydroguanine DNA N-glycosylase activity"/>
    <property type="evidence" value="ECO:0007669"/>
    <property type="project" value="TreeGrafter"/>
</dbReference>
<dbReference type="Gene3D" id="1.10.1670.10">
    <property type="entry name" value="Helix-hairpin-Helix base-excision DNA repair enzymes (C-terminal)"/>
    <property type="match status" value="1"/>
</dbReference>
<dbReference type="Proteomes" id="UP000192257">
    <property type="component" value="Unassembled WGS sequence"/>
</dbReference>
<reference evidence="15 16" key="1">
    <citation type="submission" date="2017-03" db="EMBL/GenBank/DDBJ databases">
        <title>An alternative strategy for trypanosome survival in the mammalian bloodstream revealed through genome and transcriptome analysis of the ubiquitous bovine parasite Trypanosoma (Megatrypanum) theileri.</title>
        <authorList>
            <person name="Kelly S."/>
            <person name="Ivens A."/>
            <person name="Mott A."/>
            <person name="O'Neill E."/>
            <person name="Emms D."/>
            <person name="Macleod O."/>
            <person name="Voorheis P."/>
            <person name="Matthews J."/>
            <person name="Matthews K."/>
            <person name="Carrington M."/>
        </authorList>
    </citation>
    <scope>NUCLEOTIDE SEQUENCE [LARGE SCALE GENOMIC DNA]</scope>
    <source>
        <strain evidence="15">Edinburgh</strain>
    </source>
</reference>
<evidence type="ECO:0000256" key="9">
    <source>
        <dbReference type="ARBA" id="ARBA00022801"/>
    </source>
</evidence>
<keyword evidence="8" id="KW-0227">DNA damage</keyword>
<dbReference type="GO" id="GO:0006298">
    <property type="term" value="P:mismatch repair"/>
    <property type="evidence" value="ECO:0007669"/>
    <property type="project" value="TreeGrafter"/>
</dbReference>